<evidence type="ECO:0000256" key="4">
    <source>
        <dbReference type="ARBA" id="ARBA00022723"/>
    </source>
</evidence>
<comment type="caution">
    <text evidence="15">Lacks conserved residue(s) required for the propagation of feature annotation.</text>
</comment>
<evidence type="ECO:0000256" key="15">
    <source>
        <dbReference type="HAMAP-Rule" id="MF_00103"/>
    </source>
</evidence>
<dbReference type="Gene3D" id="3.20.190.10">
    <property type="entry name" value="MutM-like, N-terminal"/>
    <property type="match status" value="1"/>
</dbReference>
<feature type="domain" description="Formamidopyrimidine-DNA glycosylase catalytic" evidence="17">
    <location>
        <begin position="2"/>
        <end position="120"/>
    </location>
</feature>
<comment type="cofactor">
    <cofactor evidence="15">
        <name>Zn(2+)</name>
        <dbReference type="ChEBI" id="CHEBI:29105"/>
    </cofactor>
    <text evidence="15">Binds 1 zinc ion per subunit.</text>
</comment>
<dbReference type="RefSeq" id="WP_078318192.1">
    <property type="nucleotide sequence ID" value="NZ_MUYV01000011.1"/>
</dbReference>
<name>A0A1T0CNG5_9GAMM</name>
<evidence type="ECO:0000256" key="1">
    <source>
        <dbReference type="ARBA" id="ARBA00001668"/>
    </source>
</evidence>
<dbReference type="EC" id="3.2.2.23" evidence="15"/>
<dbReference type="SMART" id="SM01232">
    <property type="entry name" value="H2TH"/>
    <property type="match status" value="1"/>
</dbReference>
<comment type="catalytic activity">
    <reaction evidence="14 15">
        <text>2'-deoxyribonucleotide-(2'-deoxyribose 5'-phosphate)-2'-deoxyribonucleotide-DNA = a 3'-end 2'-deoxyribonucleotide-(2,3-dehydro-2,3-deoxyribose 5'-phosphate)-DNA + a 5'-end 5'-phospho-2'-deoxyribonucleoside-DNA + H(+)</text>
        <dbReference type="Rhea" id="RHEA:66592"/>
        <dbReference type="Rhea" id="RHEA-COMP:13180"/>
        <dbReference type="Rhea" id="RHEA-COMP:16897"/>
        <dbReference type="Rhea" id="RHEA-COMP:17067"/>
        <dbReference type="ChEBI" id="CHEBI:15378"/>
        <dbReference type="ChEBI" id="CHEBI:136412"/>
        <dbReference type="ChEBI" id="CHEBI:157695"/>
        <dbReference type="ChEBI" id="CHEBI:167181"/>
        <dbReference type="EC" id="4.2.99.18"/>
    </reaction>
</comment>
<keyword evidence="12 15" id="KW-0511">Multifunctional enzyme</keyword>
<keyword evidence="6 15" id="KW-0863">Zinc-finger</keyword>
<evidence type="ECO:0000256" key="14">
    <source>
        <dbReference type="ARBA" id="ARBA00044632"/>
    </source>
</evidence>
<evidence type="ECO:0000256" key="13">
    <source>
        <dbReference type="ARBA" id="ARBA00023295"/>
    </source>
</evidence>
<evidence type="ECO:0000256" key="11">
    <source>
        <dbReference type="ARBA" id="ARBA00023239"/>
    </source>
</evidence>
<evidence type="ECO:0000256" key="5">
    <source>
        <dbReference type="ARBA" id="ARBA00022763"/>
    </source>
</evidence>
<dbReference type="SMART" id="SM00898">
    <property type="entry name" value="Fapy_DNA_glyco"/>
    <property type="match status" value="1"/>
</dbReference>
<dbReference type="PANTHER" id="PTHR22993:SF9">
    <property type="entry name" value="FORMAMIDOPYRIMIDINE-DNA GLYCOSYLASE"/>
    <property type="match status" value="1"/>
</dbReference>
<keyword evidence="7 15" id="KW-0378">Hydrolase</keyword>
<evidence type="ECO:0000256" key="10">
    <source>
        <dbReference type="ARBA" id="ARBA00023204"/>
    </source>
</evidence>
<dbReference type="NCBIfam" id="TIGR00577">
    <property type="entry name" value="fpg"/>
    <property type="match status" value="1"/>
</dbReference>
<dbReference type="AlphaFoldDB" id="A0A1T0CNG5"/>
<dbReference type="NCBIfam" id="NF002211">
    <property type="entry name" value="PRK01103.1"/>
    <property type="match status" value="1"/>
</dbReference>
<comment type="subunit">
    <text evidence="3 15">Monomer.</text>
</comment>
<dbReference type="FunFam" id="1.10.8.50:FF:000003">
    <property type="entry name" value="Formamidopyrimidine-DNA glycosylase"/>
    <property type="match status" value="1"/>
</dbReference>
<proteinExistence type="inferred from homology"/>
<evidence type="ECO:0000256" key="6">
    <source>
        <dbReference type="ARBA" id="ARBA00022771"/>
    </source>
</evidence>
<evidence type="ECO:0000259" key="16">
    <source>
        <dbReference type="PROSITE" id="PS51066"/>
    </source>
</evidence>
<feature type="binding site" evidence="15">
    <location>
        <position position="94"/>
    </location>
    <ligand>
        <name>DNA</name>
        <dbReference type="ChEBI" id="CHEBI:16991"/>
    </ligand>
</feature>
<evidence type="ECO:0000259" key="17">
    <source>
        <dbReference type="PROSITE" id="PS51068"/>
    </source>
</evidence>
<dbReference type="STRING" id="573983.B0681_07870"/>
<gene>
    <name evidence="15" type="primary">mutM</name>
    <name evidence="15" type="synonym">fpg</name>
    <name evidence="18" type="ORF">B0681_07870</name>
</gene>
<feature type="active site" description="Schiff-base intermediate with DNA" evidence="15">
    <location>
        <position position="2"/>
    </location>
</feature>
<dbReference type="SUPFAM" id="SSF46946">
    <property type="entry name" value="S13-like H2TH domain"/>
    <property type="match status" value="1"/>
</dbReference>
<dbReference type="GO" id="GO:0140078">
    <property type="term" value="F:class I DNA-(apurinic or apyrimidinic site) endonuclease activity"/>
    <property type="evidence" value="ECO:0007669"/>
    <property type="project" value="UniProtKB-EC"/>
</dbReference>
<dbReference type="Pfam" id="PF01149">
    <property type="entry name" value="Fapy_DNA_glyco"/>
    <property type="match status" value="1"/>
</dbReference>
<dbReference type="GO" id="GO:0003684">
    <property type="term" value="F:damaged DNA binding"/>
    <property type="evidence" value="ECO:0007669"/>
    <property type="project" value="InterPro"/>
</dbReference>
<keyword evidence="8 15" id="KW-0862">Zinc</keyword>
<dbReference type="InterPro" id="IPR015887">
    <property type="entry name" value="DNA_glyclase_Znf_dom_DNA_BS"/>
</dbReference>
<comment type="catalytic activity">
    <reaction evidence="1 15">
        <text>Hydrolysis of DNA containing ring-opened 7-methylguanine residues, releasing 2,6-diamino-4-hydroxy-5-(N-methyl)formamidopyrimidine.</text>
        <dbReference type="EC" id="3.2.2.23"/>
    </reaction>
</comment>
<comment type="caution">
    <text evidence="18">The sequence shown here is derived from an EMBL/GenBank/DDBJ whole genome shotgun (WGS) entry which is preliminary data.</text>
</comment>
<dbReference type="Pfam" id="PF06831">
    <property type="entry name" value="H2TH"/>
    <property type="match status" value="1"/>
</dbReference>
<dbReference type="GO" id="GO:0008270">
    <property type="term" value="F:zinc ion binding"/>
    <property type="evidence" value="ECO:0007669"/>
    <property type="project" value="UniProtKB-UniRule"/>
</dbReference>
<dbReference type="PROSITE" id="PS51066">
    <property type="entry name" value="ZF_FPG_2"/>
    <property type="match status" value="1"/>
</dbReference>
<evidence type="ECO:0000256" key="8">
    <source>
        <dbReference type="ARBA" id="ARBA00022833"/>
    </source>
</evidence>
<dbReference type="InterPro" id="IPR035937">
    <property type="entry name" value="FPG_N"/>
</dbReference>
<feature type="active site" description="Proton donor; for delta-elimination activity" evidence="15">
    <location>
        <position position="279"/>
    </location>
</feature>
<feature type="active site" description="Proton donor; for beta-elimination activity" evidence="15">
    <location>
        <position position="56"/>
    </location>
</feature>
<dbReference type="InterPro" id="IPR012319">
    <property type="entry name" value="FPG_cat"/>
</dbReference>
<comment type="function">
    <text evidence="15">Involved in base excision repair of DNA damaged by oxidation or by mutagenic agents. Acts as DNA glycosylase that recognizes and removes damaged bases. Has a preference for oxidized purines, such as 7,8-dihydro-8-oxoguanine (8-oxoG). Has AP (apurinic/apyrimidinic) lyase activity and introduces nicks in the DNA strand. Cleaves the DNA backbone by beta-delta elimination to generate a single-strand break at the site of the removed base with both 3'- and 5'-phosphates.</text>
</comment>
<dbReference type="PROSITE" id="PS51068">
    <property type="entry name" value="FPG_CAT"/>
    <property type="match status" value="1"/>
</dbReference>
<keyword evidence="9 15" id="KW-0238">DNA-binding</keyword>
<evidence type="ECO:0000313" key="18">
    <source>
        <dbReference type="EMBL" id="OOS23876.1"/>
    </source>
</evidence>
<organism evidence="18 19">
    <name type="scientific">Moraxella porci DSM 25326</name>
    <dbReference type="NCBI Taxonomy" id="573983"/>
    <lineage>
        <taxon>Bacteria</taxon>
        <taxon>Pseudomonadati</taxon>
        <taxon>Pseudomonadota</taxon>
        <taxon>Gammaproteobacteria</taxon>
        <taxon>Moraxellales</taxon>
        <taxon>Moraxellaceae</taxon>
        <taxon>Moraxella</taxon>
    </lineage>
</organism>
<keyword evidence="11 15" id="KW-0456">Lyase</keyword>
<accession>A0A1T0CNG5</accession>
<dbReference type="GO" id="GO:0034039">
    <property type="term" value="F:8-oxo-7,8-dihydroguanine DNA N-glycosylase activity"/>
    <property type="evidence" value="ECO:0007669"/>
    <property type="project" value="TreeGrafter"/>
</dbReference>
<dbReference type="InterPro" id="IPR020629">
    <property type="entry name" value="FPG_Glyclase"/>
</dbReference>
<dbReference type="PROSITE" id="PS01242">
    <property type="entry name" value="ZF_FPG_1"/>
    <property type="match status" value="1"/>
</dbReference>
<evidence type="ECO:0000256" key="3">
    <source>
        <dbReference type="ARBA" id="ARBA00011245"/>
    </source>
</evidence>
<dbReference type="Proteomes" id="UP000190683">
    <property type="component" value="Unassembled WGS sequence"/>
</dbReference>
<comment type="similarity">
    <text evidence="2 15">Belongs to the FPG family.</text>
</comment>
<dbReference type="SUPFAM" id="SSF57716">
    <property type="entry name" value="Glucocorticoid receptor-like (DNA-binding domain)"/>
    <property type="match status" value="1"/>
</dbReference>
<evidence type="ECO:0000256" key="9">
    <source>
        <dbReference type="ARBA" id="ARBA00023125"/>
    </source>
</evidence>
<dbReference type="Gene3D" id="1.10.8.50">
    <property type="match status" value="1"/>
</dbReference>
<sequence>MPELPEVETTKASLEPLLHQTVAKVSIRYPTLRYAIPKDLDSLIGFRLMAVRRRAKYLLLDFYHQADNRHKTVLVHLGMSGSLQQHHDIEPRKHDHLLIDFINDDGMVTTLHYHDPRRFGMILWTHNDDYIDTPDTAERFLAHLGPEPLDDAFDVDYLRALIFPASKKPVAKPIKTLIMDQSVVVGVGNIYAAESLFLSHIHPLTPACHIDDDKLEKLVANIKDILAKAIIQGGSSLKDFTVGDGKTGYFQQTLLVYGRDGEHCYHCGSLLENTKIGGRASVYCPSCQPIQALST</sequence>
<keyword evidence="19" id="KW-1185">Reference proteome</keyword>
<evidence type="ECO:0000256" key="12">
    <source>
        <dbReference type="ARBA" id="ARBA00023268"/>
    </source>
</evidence>
<feature type="binding site" evidence="15">
    <location>
        <position position="117"/>
    </location>
    <ligand>
        <name>DNA</name>
        <dbReference type="ChEBI" id="CHEBI:16991"/>
    </ligand>
</feature>
<dbReference type="InterPro" id="IPR000214">
    <property type="entry name" value="Znf_DNA_glyclase/AP_lyase"/>
</dbReference>
<reference evidence="18 19" key="1">
    <citation type="submission" date="2017-02" db="EMBL/GenBank/DDBJ databases">
        <title>Draft genome sequence of Moraxella porci CCUG 54912T type strain.</title>
        <authorList>
            <person name="Salva-Serra F."/>
            <person name="Engstrom-Jakobsson H."/>
            <person name="Thorell K."/>
            <person name="Jaen-Luchoro D."/>
            <person name="Gonzales-Siles L."/>
            <person name="Karlsson R."/>
            <person name="Yazdan S."/>
            <person name="Boulund F."/>
            <person name="Johnning A."/>
            <person name="Engstrand L."/>
            <person name="Kristiansson E."/>
            <person name="Moore E."/>
        </authorList>
    </citation>
    <scope>NUCLEOTIDE SEQUENCE [LARGE SCALE GENOMIC DNA]</scope>
    <source>
        <strain evidence="18 19">CCUG 54912</strain>
    </source>
</reference>
<keyword evidence="5 15" id="KW-0227">DNA damage</keyword>
<dbReference type="InterPro" id="IPR015886">
    <property type="entry name" value="H2TH_FPG"/>
</dbReference>
<dbReference type="GO" id="GO:0006284">
    <property type="term" value="P:base-excision repair"/>
    <property type="evidence" value="ECO:0007669"/>
    <property type="project" value="InterPro"/>
</dbReference>
<dbReference type="CDD" id="cd08966">
    <property type="entry name" value="EcFpg-like_N"/>
    <property type="match status" value="1"/>
</dbReference>
<protein>
    <recommendedName>
        <fullName evidence="15">Formamidopyrimidine-DNA glycosylase</fullName>
        <shortName evidence="15">Fapy-DNA glycosylase</shortName>
        <ecNumber evidence="15">3.2.2.23</ecNumber>
    </recommendedName>
    <alternativeName>
        <fullName evidence="15">DNA-(apurinic or apyrimidinic site) lyase MutM</fullName>
        <shortName evidence="15">AP lyase MutM</shortName>
        <ecNumber evidence="15">4.2.99.18</ecNumber>
    </alternativeName>
</protein>
<dbReference type="PANTHER" id="PTHR22993">
    <property type="entry name" value="FORMAMIDOPYRIMIDINE-DNA GLYCOSYLASE"/>
    <property type="match status" value="1"/>
</dbReference>
<dbReference type="EC" id="4.2.99.18" evidence="15"/>
<keyword evidence="4 15" id="KW-0479">Metal-binding</keyword>
<keyword evidence="10 15" id="KW-0234">DNA repair</keyword>
<feature type="domain" description="FPG-type" evidence="16">
    <location>
        <begin position="255"/>
        <end position="289"/>
    </location>
</feature>
<evidence type="ECO:0000313" key="19">
    <source>
        <dbReference type="Proteomes" id="UP000190683"/>
    </source>
</evidence>
<feature type="active site" description="Proton donor" evidence="15">
    <location>
        <position position="3"/>
    </location>
</feature>
<dbReference type="InterPro" id="IPR010979">
    <property type="entry name" value="Ribosomal_uS13-like_H2TH"/>
</dbReference>
<dbReference type="EMBL" id="MUYV01000011">
    <property type="protein sequence ID" value="OOS23876.1"/>
    <property type="molecule type" value="Genomic_DNA"/>
</dbReference>
<dbReference type="SUPFAM" id="SSF81624">
    <property type="entry name" value="N-terminal domain of MutM-like DNA repair proteins"/>
    <property type="match status" value="1"/>
</dbReference>
<evidence type="ECO:0000256" key="7">
    <source>
        <dbReference type="ARBA" id="ARBA00022801"/>
    </source>
</evidence>
<dbReference type="HAMAP" id="MF_00103">
    <property type="entry name" value="Fapy_DNA_glycosyl"/>
    <property type="match status" value="1"/>
</dbReference>
<keyword evidence="13 15" id="KW-0326">Glycosidase</keyword>
<evidence type="ECO:0000256" key="2">
    <source>
        <dbReference type="ARBA" id="ARBA00009409"/>
    </source>
</evidence>